<dbReference type="RefSeq" id="WP_161023536.1">
    <property type="nucleotide sequence ID" value="NZ_WWCJ01000001.1"/>
</dbReference>
<dbReference type="InterPro" id="IPR013424">
    <property type="entry name" value="Ice-binding_C"/>
</dbReference>
<dbReference type="NCBIfam" id="TIGR02595">
    <property type="entry name" value="PEP_CTERM"/>
    <property type="match status" value="1"/>
</dbReference>
<keyword evidence="4" id="KW-1185">Reference proteome</keyword>
<comment type="caution">
    <text evidence="3">The sequence shown here is derived from an EMBL/GenBank/DDBJ whole genome shotgun (WGS) entry which is preliminary data.</text>
</comment>
<gene>
    <name evidence="3" type="ORF">GTP41_00175</name>
</gene>
<accession>A0A6N9HCB4</accession>
<evidence type="ECO:0000313" key="4">
    <source>
        <dbReference type="Proteomes" id="UP000448575"/>
    </source>
</evidence>
<keyword evidence="1" id="KW-0732">Signal</keyword>
<evidence type="ECO:0000259" key="2">
    <source>
        <dbReference type="Pfam" id="PF07589"/>
    </source>
</evidence>
<organism evidence="3 4">
    <name type="scientific">Pseudoduganella guangdongensis</name>
    <dbReference type="NCBI Taxonomy" id="2692179"/>
    <lineage>
        <taxon>Bacteria</taxon>
        <taxon>Pseudomonadati</taxon>
        <taxon>Pseudomonadota</taxon>
        <taxon>Betaproteobacteria</taxon>
        <taxon>Burkholderiales</taxon>
        <taxon>Oxalobacteraceae</taxon>
        <taxon>Telluria group</taxon>
        <taxon>Pseudoduganella</taxon>
    </lineage>
</organism>
<feature type="chain" id="PRO_5026911389" evidence="1">
    <location>
        <begin position="23"/>
        <end position="212"/>
    </location>
</feature>
<evidence type="ECO:0000313" key="3">
    <source>
        <dbReference type="EMBL" id="MYN00505.1"/>
    </source>
</evidence>
<sequence length="212" mass="22073">MSIRSKMFGVALLGALMGQAHAGVTFTFTQSGSNVLMQSSGVLDTSKLIAADVFGWGGTGIESNNAPQSDIMGDTSAGGLDLAFRFSAGSNHSAWIGNLFSFNFFNWASSGSTQFATFTKDDDDRIPGIAIAADDLVGSLWTPDVSWLAGGTLASLGLTAGTYTVTDSRTNEFITIQVGERQVPQDVPEPGSLALLGLGLAGAVLARRKRKA</sequence>
<proteinExistence type="predicted"/>
<dbReference type="Proteomes" id="UP000448575">
    <property type="component" value="Unassembled WGS sequence"/>
</dbReference>
<name>A0A6N9HCB4_9BURK</name>
<dbReference type="AlphaFoldDB" id="A0A6N9HCB4"/>
<dbReference type="Pfam" id="PF07589">
    <property type="entry name" value="PEP-CTERM"/>
    <property type="match status" value="1"/>
</dbReference>
<dbReference type="EMBL" id="WWCJ01000001">
    <property type="protein sequence ID" value="MYN00505.1"/>
    <property type="molecule type" value="Genomic_DNA"/>
</dbReference>
<evidence type="ECO:0000256" key="1">
    <source>
        <dbReference type="SAM" id="SignalP"/>
    </source>
</evidence>
<feature type="signal peptide" evidence="1">
    <location>
        <begin position="1"/>
        <end position="22"/>
    </location>
</feature>
<reference evidence="3 4" key="1">
    <citation type="submission" date="2019-12" db="EMBL/GenBank/DDBJ databases">
        <title>Novel species isolated from a subtropical stream in China.</title>
        <authorList>
            <person name="Lu H."/>
        </authorList>
    </citation>
    <scope>NUCLEOTIDE SEQUENCE [LARGE SCALE GENOMIC DNA]</scope>
    <source>
        <strain evidence="3 4">DS3</strain>
    </source>
</reference>
<protein>
    <submittedName>
        <fullName evidence="3">PEP-CTERM sorting domain-containing protein</fullName>
    </submittedName>
</protein>
<feature type="domain" description="Ice-binding protein C-terminal" evidence="2">
    <location>
        <begin position="186"/>
        <end position="209"/>
    </location>
</feature>